<accession>A0A4C1UJZ0</accession>
<evidence type="ECO:0000313" key="5">
    <source>
        <dbReference type="Proteomes" id="UP000299102"/>
    </source>
</evidence>
<dbReference type="CDD" id="cd19941">
    <property type="entry name" value="TIL"/>
    <property type="match status" value="3"/>
</dbReference>
<organism evidence="4 5">
    <name type="scientific">Eumeta variegata</name>
    <name type="common">Bagworm moth</name>
    <name type="synonym">Eumeta japonica</name>
    <dbReference type="NCBI Taxonomy" id="151549"/>
    <lineage>
        <taxon>Eukaryota</taxon>
        <taxon>Metazoa</taxon>
        <taxon>Ecdysozoa</taxon>
        <taxon>Arthropoda</taxon>
        <taxon>Hexapoda</taxon>
        <taxon>Insecta</taxon>
        <taxon>Pterygota</taxon>
        <taxon>Neoptera</taxon>
        <taxon>Endopterygota</taxon>
        <taxon>Lepidoptera</taxon>
        <taxon>Glossata</taxon>
        <taxon>Ditrysia</taxon>
        <taxon>Tineoidea</taxon>
        <taxon>Psychidae</taxon>
        <taxon>Oiketicinae</taxon>
        <taxon>Eumeta</taxon>
    </lineage>
</organism>
<dbReference type="Pfam" id="PF01826">
    <property type="entry name" value="TIL"/>
    <property type="match status" value="3"/>
</dbReference>
<dbReference type="Gene3D" id="2.10.25.10">
    <property type="entry name" value="Laminin"/>
    <property type="match status" value="5"/>
</dbReference>
<dbReference type="InterPro" id="IPR002919">
    <property type="entry name" value="TIL_dom"/>
</dbReference>
<feature type="domain" description="TIL" evidence="3">
    <location>
        <begin position="149"/>
        <end position="206"/>
    </location>
</feature>
<protein>
    <submittedName>
        <fullName evidence="4">Inducible metalloproteinase inhibitor protein</fullName>
    </submittedName>
</protein>
<reference evidence="4 5" key="1">
    <citation type="journal article" date="2019" name="Commun. Biol.">
        <title>The bagworm genome reveals a unique fibroin gene that provides high tensile strength.</title>
        <authorList>
            <person name="Kono N."/>
            <person name="Nakamura H."/>
            <person name="Ohtoshi R."/>
            <person name="Tomita M."/>
            <person name="Numata K."/>
            <person name="Arakawa K."/>
        </authorList>
    </citation>
    <scope>NUCLEOTIDE SEQUENCE [LARGE SCALE GENOMIC DNA]</scope>
</reference>
<name>A0A4C1UJZ0_EUMVA</name>
<dbReference type="EMBL" id="BGZK01000184">
    <property type="protein sequence ID" value="GBP26745.1"/>
    <property type="molecule type" value="Genomic_DNA"/>
</dbReference>
<dbReference type="SUPFAM" id="SSF57567">
    <property type="entry name" value="Serine protease inhibitors"/>
    <property type="match status" value="4"/>
</dbReference>
<dbReference type="AlphaFoldDB" id="A0A4C1UJZ0"/>
<evidence type="ECO:0000256" key="1">
    <source>
        <dbReference type="ARBA" id="ARBA00022690"/>
    </source>
</evidence>
<keyword evidence="1" id="KW-0646">Protease inhibitor</keyword>
<dbReference type="Proteomes" id="UP000299102">
    <property type="component" value="Unassembled WGS sequence"/>
</dbReference>
<keyword evidence="5" id="KW-1185">Reference proteome</keyword>
<dbReference type="GO" id="GO:0030414">
    <property type="term" value="F:peptidase inhibitor activity"/>
    <property type="evidence" value="ECO:0007669"/>
    <property type="project" value="UniProtKB-KW"/>
</dbReference>
<feature type="domain" description="TIL" evidence="3">
    <location>
        <begin position="83"/>
        <end position="143"/>
    </location>
</feature>
<gene>
    <name evidence="4" type="primary">IMPI</name>
    <name evidence="4" type="ORF">EVAR_95256_1</name>
</gene>
<dbReference type="OrthoDB" id="5945029at2759"/>
<keyword evidence="2" id="KW-1015">Disulfide bond</keyword>
<sequence length="422" mass="47407">MYAPGVSRGIMVYFPIHHPNIIHYTILLYQSNTLPLDMLFLPKKLATQWLLLWGRKCLWPVVTTYSLFVRVLFCPSLMPYKNCPKHEHWEECPGVCPRDSCAGLNPKYECPPEYVDQSCNPDCVCDKGYLRNDKGVCVPENKCPKNQICGVKEVWKPCRTFCPPQTCESIYTDYNCQVPQPCEVGCDCISGYLRNAFGKCIRSEQCPLAPTPVIDPEPLPTPTPKPPTKCGPNSRYVDCKTECSNEFCPKNDSRRAVTCVTPEPCKPGCICNLNHKRSNTDGQCIVASDCPPVKCTRPNEVWDSCPSACLAEDCSDVDNQPVTCNTLVLNCEPRCVCKKGFYRNKHGICVKPKYCCAECGPNFRYVDCKTECSDEFCPKNDSRRAVTCVTPEPCKPGCICNLNHKRSNTDGQCIVALDCRDY</sequence>
<evidence type="ECO:0000256" key="2">
    <source>
        <dbReference type="ARBA" id="ARBA00023157"/>
    </source>
</evidence>
<evidence type="ECO:0000259" key="3">
    <source>
        <dbReference type="Pfam" id="PF01826"/>
    </source>
</evidence>
<evidence type="ECO:0000313" key="4">
    <source>
        <dbReference type="EMBL" id="GBP26745.1"/>
    </source>
</evidence>
<comment type="caution">
    <text evidence="4">The sequence shown here is derived from an EMBL/GenBank/DDBJ whole genome shotgun (WGS) entry which is preliminary data.</text>
</comment>
<proteinExistence type="predicted"/>
<feature type="domain" description="TIL" evidence="3">
    <location>
        <begin position="297"/>
        <end position="355"/>
    </location>
</feature>
<dbReference type="InterPro" id="IPR036084">
    <property type="entry name" value="Ser_inhib-like_sf"/>
</dbReference>
<dbReference type="STRING" id="151549.A0A4C1UJZ0"/>
<dbReference type="PANTHER" id="PTHR23259">
    <property type="entry name" value="RIDDLE"/>
    <property type="match status" value="1"/>
</dbReference>
<dbReference type="PANTHER" id="PTHR23259:SF82">
    <property type="entry name" value="SERINE PROTEASE INHIBITOR 1 PROTEIN"/>
    <property type="match status" value="1"/>
</dbReference>
<dbReference type="InterPro" id="IPR051368">
    <property type="entry name" value="SerProtInhib-TIL_Domain"/>
</dbReference>